<gene>
    <name evidence="1" type="ORF">HMPREF0519_1115</name>
</gene>
<reference evidence="1 2" key="1">
    <citation type="submission" date="2009-01" db="EMBL/GenBank/DDBJ databases">
        <authorList>
            <person name="Qin X."/>
            <person name="Bachman B."/>
            <person name="Battles P."/>
            <person name="Bell A."/>
            <person name="Bess C."/>
            <person name="Bickham C."/>
            <person name="Chaboub L."/>
            <person name="Chen D."/>
            <person name="Coyle M."/>
            <person name="Deiros D.R."/>
            <person name="Dinh H."/>
            <person name="Forbes L."/>
            <person name="Fowler G."/>
            <person name="Francisco L."/>
            <person name="Fu Q."/>
            <person name="Gubbala S."/>
            <person name="Hale W."/>
            <person name="Han Y."/>
            <person name="Hemphill L."/>
            <person name="Highlander S.K."/>
            <person name="Hirani K."/>
            <person name="Hogues M."/>
            <person name="Jackson L."/>
            <person name="Jakkamsetti A."/>
            <person name="Javaid M."/>
            <person name="Jiang H."/>
            <person name="Korchina V."/>
            <person name="Kovar C."/>
            <person name="Lara F."/>
            <person name="Lee S."/>
            <person name="Mata R."/>
            <person name="Mathew T."/>
            <person name="Moen C."/>
            <person name="Morales K."/>
            <person name="Munidasa M."/>
            <person name="Nazareth L."/>
            <person name="Ngo R."/>
            <person name="Nguyen L."/>
            <person name="Okwuonu G."/>
            <person name="Ongeri F."/>
            <person name="Patil S."/>
            <person name="Petrosino J."/>
            <person name="Pham C."/>
            <person name="Pham P."/>
            <person name="Pu L.-L."/>
            <person name="Puazo M."/>
            <person name="Raj R."/>
            <person name="Reid J."/>
            <person name="Rouhana J."/>
            <person name="Saada N."/>
            <person name="Shang Y."/>
            <person name="Simmons D."/>
            <person name="Thornton R."/>
            <person name="Warren J."/>
            <person name="Weissenberger G."/>
            <person name="Zhang J."/>
            <person name="Zhang L."/>
            <person name="Zhou C."/>
            <person name="Zhu D."/>
            <person name="Muzny D."/>
            <person name="Worley K."/>
            <person name="Gibbs R."/>
        </authorList>
    </citation>
    <scope>NUCLEOTIDE SEQUENCE [LARGE SCALE GENOMIC DNA]</scope>
    <source>
        <strain evidence="2">ATCC 8290 / DSM 20176 / CCUG 30140 / JCM 1155 / KCTC 3500 / NBRC 15886 / NCIMB 8040 / NRRL B-1843 / 9</strain>
    </source>
</reference>
<dbReference type="PATRIC" id="fig|1423757.3.peg.2248"/>
<dbReference type="HOGENOM" id="CLU_1439421_0_0_9"/>
<sequence>MAVKNVTPEKQYTFINLPSTHVVQKAYFDIPNNFVYALQLYGERPTKQAVLSRAHISEGTIDFQHGAEKMILSDFGHGETLDMIPNSGVNPTFWITTHASDSTYKGDYWGTQIGKLQFDPNSGPVSFTSLKRLASISHAGKLADKDKARFSLRRVDAALSSNGRYLTILAEGTNGKLHAMKLMLLMSY</sequence>
<dbReference type="Pfam" id="PF17312">
    <property type="entry name" value="Helveticin_J"/>
    <property type="match status" value="1"/>
</dbReference>
<dbReference type="RefSeq" id="WP_003634008.1">
    <property type="nucleotide sequence ID" value="NZ_AZDF01000006.1"/>
</dbReference>
<dbReference type="GO" id="GO:0042742">
    <property type="term" value="P:defense response to bacterium"/>
    <property type="evidence" value="ECO:0007669"/>
    <property type="project" value="InterPro"/>
</dbReference>
<protein>
    <submittedName>
        <fullName evidence="1">Uncharacterized protein</fullName>
    </submittedName>
</protein>
<dbReference type="Proteomes" id="UP000003752">
    <property type="component" value="Unassembled WGS sequence"/>
</dbReference>
<evidence type="ECO:0000313" key="2">
    <source>
        <dbReference type="Proteomes" id="UP000003752"/>
    </source>
</evidence>
<keyword evidence="2" id="KW-1185">Reference proteome</keyword>
<dbReference type="InterPro" id="IPR035280">
    <property type="entry name" value="Helveticin_J"/>
</dbReference>
<proteinExistence type="predicted"/>
<accession>C0XIQ4</accession>
<dbReference type="AlphaFoldDB" id="C0XIQ4"/>
<evidence type="ECO:0000313" key="1">
    <source>
        <dbReference type="EMBL" id="EEI24715.1"/>
    </source>
</evidence>
<organism evidence="1 2">
    <name type="scientific">Lentilactobacillus hilgardii (strain ATCC 8290 / DSM 20176 / CCUG 30140 / JCM 1155 / KCTC 3500 / NBRC 15886 / NCIMB 8040 / NRRL B-1843 / 9)</name>
    <dbReference type="NCBI Taxonomy" id="1423757"/>
    <lineage>
        <taxon>Bacteria</taxon>
        <taxon>Bacillati</taxon>
        <taxon>Bacillota</taxon>
        <taxon>Bacilli</taxon>
        <taxon>Lactobacillales</taxon>
        <taxon>Lactobacillaceae</taxon>
        <taxon>Lentilactobacillus</taxon>
    </lineage>
</organism>
<name>C0XIQ4_LENH9</name>
<comment type="caution">
    <text evidence="1">The sequence shown here is derived from an EMBL/GenBank/DDBJ whole genome shotgun (WGS) entry which is preliminary data.</text>
</comment>
<dbReference type="EMBL" id="ACGP01000117">
    <property type="protein sequence ID" value="EEI24715.1"/>
    <property type="molecule type" value="Genomic_DNA"/>
</dbReference>